<dbReference type="NCBIfam" id="NF040535">
    <property type="entry name" value="LiaF_C_term"/>
    <property type="match status" value="1"/>
</dbReference>
<keyword evidence="4" id="KW-1185">Reference proteome</keyword>
<comment type="caution">
    <text evidence="3">The sequence shown here is derived from an EMBL/GenBank/DDBJ whole genome shotgun (WGS) entry which is preliminary data.</text>
</comment>
<dbReference type="InterPro" id="IPR024425">
    <property type="entry name" value="LiaF-like_C"/>
</dbReference>
<dbReference type="RefSeq" id="WP_003350946.1">
    <property type="nucleotide sequence ID" value="NZ_AFEU01000001.1"/>
</dbReference>
<dbReference type="GO" id="GO:0016020">
    <property type="term" value="C:membrane"/>
    <property type="evidence" value="ECO:0007669"/>
    <property type="project" value="InterPro"/>
</dbReference>
<name>I3E6M7_BACMT</name>
<dbReference type="InterPro" id="IPR047793">
    <property type="entry name" value="LiaF_C"/>
</dbReference>
<dbReference type="AlphaFoldDB" id="I3E6M7"/>
<feature type="transmembrane region" description="Helical" evidence="1">
    <location>
        <begin position="12"/>
        <end position="45"/>
    </location>
</feature>
<gene>
    <name evidence="3" type="ORF">PB1_04400</name>
</gene>
<dbReference type="eggNOG" id="COG4758">
    <property type="taxonomic scope" value="Bacteria"/>
</dbReference>
<keyword evidence="1" id="KW-0472">Membrane</keyword>
<dbReference type="PATRIC" id="fig|997296.3.peg.957"/>
<keyword evidence="1" id="KW-0812">Transmembrane</keyword>
<evidence type="ECO:0000259" key="2">
    <source>
        <dbReference type="Pfam" id="PF09922"/>
    </source>
</evidence>
<keyword evidence="1" id="KW-1133">Transmembrane helix</keyword>
<dbReference type="Proteomes" id="UP000010523">
    <property type="component" value="Unassembled WGS sequence"/>
</dbReference>
<dbReference type="STRING" id="997296.PB1_04400"/>
<dbReference type="Pfam" id="PF09922">
    <property type="entry name" value="LiaF-like_C"/>
    <property type="match status" value="1"/>
</dbReference>
<accession>I3E6M7</accession>
<dbReference type="EMBL" id="AFEU01000001">
    <property type="protein sequence ID" value="EIJ82148.1"/>
    <property type="molecule type" value="Genomic_DNA"/>
</dbReference>
<dbReference type="InterPro" id="IPR016975">
    <property type="entry name" value="Cell_wall_LiaF"/>
</dbReference>
<feature type="domain" description="Cell wall-active antibiotics response LiaF-like C-terminal" evidence="2">
    <location>
        <begin position="129"/>
        <end position="242"/>
    </location>
</feature>
<evidence type="ECO:0000313" key="3">
    <source>
        <dbReference type="EMBL" id="EIJ82148.1"/>
    </source>
</evidence>
<evidence type="ECO:0000256" key="1">
    <source>
        <dbReference type="SAM" id="Phobius"/>
    </source>
</evidence>
<proteinExistence type="predicted"/>
<dbReference type="OrthoDB" id="2351415at2"/>
<feature type="transmembrane region" description="Helical" evidence="1">
    <location>
        <begin position="57"/>
        <end position="89"/>
    </location>
</feature>
<sequence length="245" mass="27978">MINKIKSDYISWILIIGFVLLFLEISFFNKGIIFSLLVASGMIYLGRKIMPGKFGTLLFWAGLIFFVASIFGMITFRFFLLAILIHLIIQFSQSKRHPEKIIPVIKENEKSSTGDKTVIRRKPVLENIFFGQQKTPEHVYEWNDINIQAGFGDTVIDLSYTVLPKGETVIVIRKMIGNVQLLVPYDLEVSVNHSSLAGSASIFDHKEEKIFNQNLHIQTPDYDNQEQKVKIITSIIVGELEVKRV</sequence>
<organism evidence="3 4">
    <name type="scientific">Bacillus methanolicus PB1</name>
    <dbReference type="NCBI Taxonomy" id="997296"/>
    <lineage>
        <taxon>Bacteria</taxon>
        <taxon>Bacillati</taxon>
        <taxon>Bacillota</taxon>
        <taxon>Bacilli</taxon>
        <taxon>Bacillales</taxon>
        <taxon>Bacillaceae</taxon>
        <taxon>Bacillus</taxon>
    </lineage>
</organism>
<dbReference type="PIRSF" id="PIRSF031509">
    <property type="entry name" value="Cell_wall_LiaF/YvqF"/>
    <property type="match status" value="1"/>
</dbReference>
<protein>
    <submittedName>
        <fullName evidence="3">Cell wall-active antibiotics response protein</fullName>
    </submittedName>
</protein>
<reference evidence="3 4" key="1">
    <citation type="journal article" date="2012" name="Appl. Environ. Microbiol.">
        <title>Genome Sequence of Thermotolerant Bacillus methanolicus: Features and Regulation Related to Methylotrophy and Production of L-Lysine and L-Glutamate from Methanol.</title>
        <authorList>
            <person name="Heggeset T.M."/>
            <person name="Krog A."/>
            <person name="Balzer S."/>
            <person name="Wentzel A."/>
            <person name="Ellingsen T.E."/>
            <person name="Brautaset T."/>
        </authorList>
    </citation>
    <scope>NUCLEOTIDE SEQUENCE [LARGE SCALE GENOMIC DNA]</scope>
    <source>
        <strain evidence="3 4">PB1</strain>
    </source>
</reference>
<evidence type="ECO:0000313" key="4">
    <source>
        <dbReference type="Proteomes" id="UP000010523"/>
    </source>
</evidence>